<comment type="caution">
    <text evidence="4">The sequence shown here is derived from an EMBL/GenBank/DDBJ whole genome shotgun (WGS) entry which is preliminary data.</text>
</comment>
<evidence type="ECO:0000313" key="4">
    <source>
        <dbReference type="EMBL" id="KAF2580663.1"/>
    </source>
</evidence>
<dbReference type="PANTHER" id="PTHR46128:SF211">
    <property type="entry name" value="PENTACOTRIPEPTIDE-REPEAT REGION OF PRORP DOMAIN-CONTAINING PROTEIN"/>
    <property type="match status" value="1"/>
</dbReference>
<evidence type="ECO:0000313" key="5">
    <source>
        <dbReference type="Proteomes" id="UP000712281"/>
    </source>
</evidence>
<sequence>MHNILIHGLCSVGKLDDAMKLAAEMERWSCVANLVTYNTLMEGCFKVRDSNSAKVIWGYMYKKGWGADVISYNIMLSGLCMCGRVRHAIEFFDDARSHGIAPTVVTWDILVRAVVNY</sequence>
<dbReference type="PROSITE" id="PS51375">
    <property type="entry name" value="PPR"/>
    <property type="match status" value="3"/>
</dbReference>
<reference evidence="4" key="1">
    <citation type="submission" date="2019-12" db="EMBL/GenBank/DDBJ databases">
        <title>Genome sequencing and annotation of Brassica cretica.</title>
        <authorList>
            <person name="Studholme D.J."/>
            <person name="Sarris P.F."/>
        </authorList>
    </citation>
    <scope>NUCLEOTIDE SEQUENCE</scope>
    <source>
        <strain evidence="4">PFS-001/15</strain>
        <tissue evidence="4">Leaf</tissue>
    </source>
</reference>
<feature type="repeat" description="PPR" evidence="3">
    <location>
        <begin position="33"/>
        <end position="67"/>
    </location>
</feature>
<dbReference type="AlphaFoldDB" id="A0A8S9JGI2"/>
<dbReference type="Proteomes" id="UP000712281">
    <property type="component" value="Unassembled WGS sequence"/>
</dbReference>
<organism evidence="4 5">
    <name type="scientific">Brassica cretica</name>
    <name type="common">Mustard</name>
    <dbReference type="NCBI Taxonomy" id="69181"/>
    <lineage>
        <taxon>Eukaryota</taxon>
        <taxon>Viridiplantae</taxon>
        <taxon>Streptophyta</taxon>
        <taxon>Embryophyta</taxon>
        <taxon>Tracheophyta</taxon>
        <taxon>Spermatophyta</taxon>
        <taxon>Magnoliopsida</taxon>
        <taxon>eudicotyledons</taxon>
        <taxon>Gunneridae</taxon>
        <taxon>Pentapetalae</taxon>
        <taxon>rosids</taxon>
        <taxon>malvids</taxon>
        <taxon>Brassicales</taxon>
        <taxon>Brassicaceae</taxon>
        <taxon>Brassiceae</taxon>
        <taxon>Brassica</taxon>
    </lineage>
</organism>
<dbReference type="InterPro" id="IPR011990">
    <property type="entry name" value="TPR-like_helical_dom_sf"/>
</dbReference>
<dbReference type="EMBL" id="QGKW02001660">
    <property type="protein sequence ID" value="KAF2580663.1"/>
    <property type="molecule type" value="Genomic_DNA"/>
</dbReference>
<feature type="repeat" description="PPR" evidence="3">
    <location>
        <begin position="1"/>
        <end position="32"/>
    </location>
</feature>
<dbReference type="PANTHER" id="PTHR46128">
    <property type="entry name" value="MITOCHONDRIAL GROUP I INTRON SPLICING FACTOR CCM1"/>
    <property type="match status" value="1"/>
</dbReference>
<comment type="similarity">
    <text evidence="1">Belongs to the PPR family. P subfamily.</text>
</comment>
<dbReference type="InterPro" id="IPR050872">
    <property type="entry name" value="PPR_P_subfamily"/>
</dbReference>
<name>A0A8S9JGI2_BRACR</name>
<evidence type="ECO:0000256" key="3">
    <source>
        <dbReference type="PROSITE-ProRule" id="PRU00708"/>
    </source>
</evidence>
<evidence type="ECO:0000256" key="1">
    <source>
        <dbReference type="ARBA" id="ARBA00007626"/>
    </source>
</evidence>
<dbReference type="NCBIfam" id="TIGR00756">
    <property type="entry name" value="PPR"/>
    <property type="match status" value="3"/>
</dbReference>
<dbReference type="Gene3D" id="1.25.40.10">
    <property type="entry name" value="Tetratricopeptide repeat domain"/>
    <property type="match status" value="1"/>
</dbReference>
<gene>
    <name evidence="4" type="ORF">F2Q68_00002776</name>
</gene>
<dbReference type="Pfam" id="PF13041">
    <property type="entry name" value="PPR_2"/>
    <property type="match status" value="2"/>
</dbReference>
<keyword evidence="2" id="KW-0677">Repeat</keyword>
<proteinExistence type="inferred from homology"/>
<feature type="repeat" description="PPR" evidence="3">
    <location>
        <begin position="68"/>
        <end position="102"/>
    </location>
</feature>
<accession>A0A8S9JGI2</accession>
<dbReference type="InterPro" id="IPR002885">
    <property type="entry name" value="PPR_rpt"/>
</dbReference>
<evidence type="ECO:0008006" key="6">
    <source>
        <dbReference type="Google" id="ProtNLM"/>
    </source>
</evidence>
<evidence type="ECO:0000256" key="2">
    <source>
        <dbReference type="ARBA" id="ARBA00022737"/>
    </source>
</evidence>
<protein>
    <recommendedName>
        <fullName evidence="6">Pentatricopeptide repeat-containing protein</fullName>
    </recommendedName>
</protein>